<evidence type="ECO:0000256" key="9">
    <source>
        <dbReference type="ARBA" id="ARBA00022960"/>
    </source>
</evidence>
<dbReference type="PANTHER" id="PTHR21581:SF6">
    <property type="entry name" value="TRAFFICKING PROTEIN PARTICLE COMPLEX SUBUNIT 12"/>
    <property type="match status" value="1"/>
</dbReference>
<comment type="function">
    <text evidence="1">Removes C-terminal D-alanyl residues from sugar-peptide cell wall precursors.</text>
</comment>
<comment type="catalytic activity">
    <reaction evidence="12">
        <text>Preferential cleavage: (Ac)2-L-Lys-D-Ala-|-D-Ala. Also transpeptidation of peptidyl-alanyl moieties that are N-acyl substituents of D-alanine.</text>
        <dbReference type="EC" id="3.4.16.4"/>
    </reaction>
</comment>
<evidence type="ECO:0000313" key="17">
    <source>
        <dbReference type="Proteomes" id="UP001385499"/>
    </source>
</evidence>
<keyword evidence="5 16" id="KW-0121">Carboxypeptidase</keyword>
<evidence type="ECO:0000256" key="13">
    <source>
        <dbReference type="RuleBase" id="RU004016"/>
    </source>
</evidence>
<evidence type="ECO:0000256" key="3">
    <source>
        <dbReference type="ARBA" id="ARBA00007164"/>
    </source>
</evidence>
<dbReference type="PRINTS" id="PR00725">
    <property type="entry name" value="DADACBPTASE1"/>
</dbReference>
<dbReference type="SUPFAM" id="SSF69189">
    <property type="entry name" value="Penicillin-binding protein associated domain"/>
    <property type="match status" value="1"/>
</dbReference>
<dbReference type="RefSeq" id="WP_340277719.1">
    <property type="nucleotide sequence ID" value="NZ_JBAKIA010000031.1"/>
</dbReference>
<accession>A0ABU8TRT0</accession>
<feature type="signal peptide" evidence="14">
    <location>
        <begin position="1"/>
        <end position="34"/>
    </location>
</feature>
<dbReference type="InterPro" id="IPR001967">
    <property type="entry name" value="Peptidase_S11_N"/>
</dbReference>
<feature type="chain" id="PRO_5047299767" description="serine-type D-Ala-D-Ala carboxypeptidase" evidence="14">
    <location>
        <begin position="35"/>
        <end position="404"/>
    </location>
</feature>
<reference evidence="16 17" key="1">
    <citation type="submission" date="2024-02" db="EMBL/GenBank/DDBJ databases">
        <title>Roseibium algae sp. nov., isolated from marine alga (Grateloupia sp.), showing potential in myo-inositol conversion.</title>
        <authorList>
            <person name="Wang Y."/>
        </authorList>
    </citation>
    <scope>NUCLEOTIDE SEQUENCE [LARGE SCALE GENOMIC DNA]</scope>
    <source>
        <strain evidence="16 17">H3510</strain>
    </source>
</reference>
<comment type="caution">
    <text evidence="16">The sequence shown here is derived from an EMBL/GenBank/DDBJ whole genome shotgun (WGS) entry which is preliminary data.</text>
</comment>
<name>A0ABU8TRT0_9HYPH</name>
<dbReference type="InterPro" id="IPR015956">
    <property type="entry name" value="Peniciliin-bd_prot_C_sf"/>
</dbReference>
<evidence type="ECO:0000256" key="10">
    <source>
        <dbReference type="ARBA" id="ARBA00022984"/>
    </source>
</evidence>
<proteinExistence type="inferred from homology"/>
<dbReference type="EMBL" id="JBAKIA010000031">
    <property type="protein sequence ID" value="MEJ8476884.1"/>
    <property type="molecule type" value="Genomic_DNA"/>
</dbReference>
<keyword evidence="7 14" id="KW-0732">Signal</keyword>
<dbReference type="Pfam" id="PF07943">
    <property type="entry name" value="PBP5_C"/>
    <property type="match status" value="1"/>
</dbReference>
<keyword evidence="11" id="KW-0961">Cell wall biogenesis/degradation</keyword>
<evidence type="ECO:0000256" key="5">
    <source>
        <dbReference type="ARBA" id="ARBA00022645"/>
    </source>
</evidence>
<evidence type="ECO:0000256" key="7">
    <source>
        <dbReference type="ARBA" id="ARBA00022729"/>
    </source>
</evidence>
<dbReference type="InterPro" id="IPR012907">
    <property type="entry name" value="Peptidase_S11_C"/>
</dbReference>
<evidence type="ECO:0000256" key="14">
    <source>
        <dbReference type="SAM" id="SignalP"/>
    </source>
</evidence>
<keyword evidence="17" id="KW-1185">Reference proteome</keyword>
<sequence>MGRVNSIVHLILFVTRLLACFVALACLASVPTLADTLGTRAPIALLSEPESGTILFAKQADKVFAPGSLAKVMTAATIFKALQDGELTEGQLCRVSEHAWRTGGAPSRTSTMFASIKSEISVADLLNGLLVQNANDAAIILAECLDGSEDAFAKRMTDYAQTLGMRRSRFANPTGFEVDKNAETKTGVAKSTTTARDLARLGTEILAQYPTYYDLFALPDFTWNKIYQRNKNSLLGEIRNLDGFGVGQSVGDGYVGLASVNRNGRRIVAVVAGLSSEKNRLTAMREVVEGAWDYFQTQTLYKGGVEIAEARVFGGTSSRVPLKTISDVNVLLPLGGTLDYRLRVVYSGPLKAPVEAGKIVGELRVIGKDGILYRSDLQTGASVPRADMGGRALGSIQELLFGWF</sequence>
<evidence type="ECO:0000256" key="11">
    <source>
        <dbReference type="ARBA" id="ARBA00023316"/>
    </source>
</evidence>
<dbReference type="Proteomes" id="UP001385499">
    <property type="component" value="Unassembled WGS sequence"/>
</dbReference>
<dbReference type="SMART" id="SM00936">
    <property type="entry name" value="PBP5_C"/>
    <property type="match status" value="1"/>
</dbReference>
<dbReference type="PANTHER" id="PTHR21581">
    <property type="entry name" value="D-ALANYL-D-ALANINE CARBOXYPEPTIDASE"/>
    <property type="match status" value="1"/>
</dbReference>
<evidence type="ECO:0000256" key="1">
    <source>
        <dbReference type="ARBA" id="ARBA00003217"/>
    </source>
</evidence>
<gene>
    <name evidence="16" type="ORF">V6575_22650</name>
</gene>
<dbReference type="SUPFAM" id="SSF56601">
    <property type="entry name" value="beta-lactamase/transpeptidase-like"/>
    <property type="match status" value="1"/>
</dbReference>
<evidence type="ECO:0000259" key="15">
    <source>
        <dbReference type="SMART" id="SM00936"/>
    </source>
</evidence>
<protein>
    <recommendedName>
        <fullName evidence="4">serine-type D-Ala-D-Ala carboxypeptidase</fullName>
        <ecNumber evidence="4">3.4.16.4</ecNumber>
    </recommendedName>
</protein>
<dbReference type="GO" id="GO:0004180">
    <property type="term" value="F:carboxypeptidase activity"/>
    <property type="evidence" value="ECO:0007669"/>
    <property type="project" value="UniProtKB-KW"/>
</dbReference>
<feature type="domain" description="Peptidase S11 D-Ala-D-Ala carboxypeptidase A C-terminal" evidence="15">
    <location>
        <begin position="295"/>
        <end position="385"/>
    </location>
</feature>
<evidence type="ECO:0000256" key="8">
    <source>
        <dbReference type="ARBA" id="ARBA00022801"/>
    </source>
</evidence>
<dbReference type="InterPro" id="IPR037167">
    <property type="entry name" value="Peptidase_S11_C_sf"/>
</dbReference>
<dbReference type="InterPro" id="IPR012338">
    <property type="entry name" value="Beta-lactam/transpept-like"/>
</dbReference>
<comment type="similarity">
    <text evidence="3 13">Belongs to the peptidase S11 family.</text>
</comment>
<dbReference type="Gene3D" id="2.60.410.10">
    <property type="entry name" value="D-Ala-D-Ala carboxypeptidase, C-terminal domain"/>
    <property type="match status" value="1"/>
</dbReference>
<keyword evidence="6" id="KW-0645">Protease</keyword>
<keyword evidence="9" id="KW-0133">Cell shape</keyword>
<dbReference type="Gene3D" id="3.40.710.10">
    <property type="entry name" value="DD-peptidase/beta-lactamase superfamily"/>
    <property type="match status" value="1"/>
</dbReference>
<keyword evidence="10" id="KW-0573">Peptidoglycan synthesis</keyword>
<dbReference type="InterPro" id="IPR018044">
    <property type="entry name" value="Peptidase_S11"/>
</dbReference>
<dbReference type="Pfam" id="PF00768">
    <property type="entry name" value="Peptidase_S11"/>
    <property type="match status" value="1"/>
</dbReference>
<evidence type="ECO:0000256" key="4">
    <source>
        <dbReference type="ARBA" id="ARBA00012448"/>
    </source>
</evidence>
<dbReference type="EC" id="3.4.16.4" evidence="4"/>
<evidence type="ECO:0000256" key="12">
    <source>
        <dbReference type="ARBA" id="ARBA00034000"/>
    </source>
</evidence>
<evidence type="ECO:0000313" key="16">
    <source>
        <dbReference type="EMBL" id="MEJ8476884.1"/>
    </source>
</evidence>
<keyword evidence="8 16" id="KW-0378">Hydrolase</keyword>
<evidence type="ECO:0000256" key="6">
    <source>
        <dbReference type="ARBA" id="ARBA00022670"/>
    </source>
</evidence>
<organism evidence="16 17">
    <name type="scientific">Roseibium algae</name>
    <dbReference type="NCBI Taxonomy" id="3123038"/>
    <lineage>
        <taxon>Bacteria</taxon>
        <taxon>Pseudomonadati</taxon>
        <taxon>Pseudomonadota</taxon>
        <taxon>Alphaproteobacteria</taxon>
        <taxon>Hyphomicrobiales</taxon>
        <taxon>Stappiaceae</taxon>
        <taxon>Roseibium</taxon>
    </lineage>
</organism>
<evidence type="ECO:0000256" key="2">
    <source>
        <dbReference type="ARBA" id="ARBA00004752"/>
    </source>
</evidence>
<comment type="pathway">
    <text evidence="2">Cell wall biogenesis; peptidoglycan biosynthesis.</text>
</comment>